<evidence type="ECO:0000313" key="1">
    <source>
        <dbReference type="EMBL" id="EHM39185.1"/>
    </source>
</evidence>
<comment type="caution">
    <text evidence="1">The sequence shown here is derived from an EMBL/GenBank/DDBJ whole genome shotgun (WGS) entry which is preliminary data.</text>
</comment>
<evidence type="ECO:0000313" key="2">
    <source>
        <dbReference type="Proteomes" id="UP000004459"/>
    </source>
</evidence>
<name>G9YWD2_FLAPL</name>
<reference evidence="1 2" key="1">
    <citation type="submission" date="2011-08" db="EMBL/GenBank/DDBJ databases">
        <authorList>
            <person name="Weinstock G."/>
            <person name="Sodergren E."/>
            <person name="Clifton S."/>
            <person name="Fulton L."/>
            <person name="Fulton B."/>
            <person name="Courtney L."/>
            <person name="Fronick C."/>
            <person name="Harrison M."/>
            <person name="Strong C."/>
            <person name="Farmer C."/>
            <person name="Delahaunty K."/>
            <person name="Markovic C."/>
            <person name="Hall O."/>
            <person name="Minx P."/>
            <person name="Tomlinson C."/>
            <person name="Mitreva M."/>
            <person name="Hou S."/>
            <person name="Chen J."/>
            <person name="Wollam A."/>
            <person name="Pepin K.H."/>
            <person name="Johnson M."/>
            <person name="Bhonagiri V."/>
            <person name="Zhang X."/>
            <person name="Suruliraj S."/>
            <person name="Warren W."/>
            <person name="Chinwalla A."/>
            <person name="Mardis E.R."/>
            <person name="Wilson R.K."/>
        </authorList>
    </citation>
    <scope>NUCLEOTIDE SEQUENCE [LARGE SCALE GENOMIC DNA]</scope>
    <source>
        <strain evidence="1 2">ATCC 29863</strain>
    </source>
</reference>
<dbReference type="Pfam" id="PF11672">
    <property type="entry name" value="DUF3268"/>
    <property type="match status" value="1"/>
</dbReference>
<gene>
    <name evidence="1" type="ORF">HMPREF0372_03848</name>
</gene>
<sequence>MAHQAFDPLWKSKRMTRRAAYAWLSQQMGLPPEKTHIGMFNQEQCCKVIRLCTGRTKAHDL</sequence>
<dbReference type="Proteomes" id="UP000004459">
    <property type="component" value="Unassembled WGS sequence"/>
</dbReference>
<accession>G9YWD2</accession>
<dbReference type="EMBL" id="AGCK01000312">
    <property type="protein sequence ID" value="EHM39185.1"/>
    <property type="molecule type" value="Genomic_DNA"/>
</dbReference>
<organism evidence="1 2">
    <name type="scientific">Flavonifractor plautii ATCC 29863</name>
    <dbReference type="NCBI Taxonomy" id="411475"/>
    <lineage>
        <taxon>Bacteria</taxon>
        <taxon>Bacillati</taxon>
        <taxon>Bacillota</taxon>
        <taxon>Clostridia</taxon>
        <taxon>Eubacteriales</taxon>
        <taxon>Oscillospiraceae</taxon>
        <taxon>Flavonifractor</taxon>
    </lineage>
</organism>
<dbReference type="AlphaFoldDB" id="G9YWD2"/>
<protein>
    <submittedName>
        <fullName evidence="1">Uncharacterized protein</fullName>
    </submittedName>
</protein>
<dbReference type="InterPro" id="IPR021686">
    <property type="entry name" value="DUF3268"/>
</dbReference>
<proteinExistence type="predicted"/>
<dbReference type="PATRIC" id="fig|411475.3.peg.3324"/>
<dbReference type="HOGENOM" id="CLU_2915777_0_0_9"/>